<reference evidence="4" key="1">
    <citation type="journal article" date="2006" name="Proc. Natl. Acad. Sci. U.S.A.">
        <title>The complete genome of Rhodococcus sp. RHA1 provides insights into a catabolic powerhouse.</title>
        <authorList>
            <person name="McLeod M.P."/>
            <person name="Warren R.L."/>
            <person name="Hsiao W.W.L."/>
            <person name="Araki N."/>
            <person name="Myhre M."/>
            <person name="Fernandes C."/>
            <person name="Miyazawa D."/>
            <person name="Wong W."/>
            <person name="Lillquist A.L."/>
            <person name="Wang D."/>
            <person name="Dosanjh M."/>
            <person name="Hara H."/>
            <person name="Petrescu A."/>
            <person name="Morin R.D."/>
            <person name="Yang G."/>
            <person name="Stott J.M."/>
            <person name="Schein J.E."/>
            <person name="Shin H."/>
            <person name="Smailus D."/>
            <person name="Siddiqui A.S."/>
            <person name="Marra M.A."/>
            <person name="Jones S.J.M."/>
            <person name="Holt R."/>
            <person name="Brinkman F.S.L."/>
            <person name="Miyauchi K."/>
            <person name="Fukuda M."/>
            <person name="Davies J.E."/>
            <person name="Mohn W.W."/>
            <person name="Eltis L.D."/>
        </authorList>
    </citation>
    <scope>NUCLEOTIDE SEQUENCE [LARGE SCALE GENOMIC DNA]</scope>
    <source>
        <strain evidence="4">RHA1</strain>
    </source>
</reference>
<dbReference type="PANTHER" id="PTHR33164:SF43">
    <property type="entry name" value="HTH-TYPE TRANSCRIPTIONAL REPRESSOR YETL"/>
    <property type="match status" value="1"/>
</dbReference>
<dbReference type="EMBL" id="CP000434">
    <property type="protein sequence ID" value="ABH00748.1"/>
    <property type="molecule type" value="Genomic_DNA"/>
</dbReference>
<dbReference type="GO" id="GO:0003700">
    <property type="term" value="F:DNA-binding transcription factor activity"/>
    <property type="evidence" value="ECO:0007669"/>
    <property type="project" value="InterPro"/>
</dbReference>
<dbReference type="SMART" id="SM00347">
    <property type="entry name" value="HTH_MARR"/>
    <property type="match status" value="1"/>
</dbReference>
<dbReference type="InterPro" id="IPR000835">
    <property type="entry name" value="HTH_MarR-typ"/>
</dbReference>
<dbReference type="InterPro" id="IPR036390">
    <property type="entry name" value="WH_DNA-bd_sf"/>
</dbReference>
<dbReference type="PANTHER" id="PTHR33164">
    <property type="entry name" value="TRANSCRIPTIONAL REGULATOR, MARR FAMILY"/>
    <property type="match status" value="1"/>
</dbReference>
<dbReference type="InterPro" id="IPR039422">
    <property type="entry name" value="MarR/SlyA-like"/>
</dbReference>
<dbReference type="RefSeq" id="WP_011600375.1">
    <property type="nucleotide sequence ID" value="NC_008271.1"/>
</dbReference>
<protein>
    <submittedName>
        <fullName evidence="3">Possible transcriptional regulator, MarR family</fullName>
    </submittedName>
</protein>
<organism evidence="3 4">
    <name type="scientific">Rhodococcus jostii (strain RHA1)</name>
    <dbReference type="NCBI Taxonomy" id="101510"/>
    <lineage>
        <taxon>Bacteria</taxon>
        <taxon>Bacillati</taxon>
        <taxon>Actinomycetota</taxon>
        <taxon>Actinomycetes</taxon>
        <taxon>Mycobacteriales</taxon>
        <taxon>Nocardiaceae</taxon>
        <taxon>Rhodococcus</taxon>
    </lineage>
</organism>
<feature type="domain" description="HTH marR-type" evidence="2">
    <location>
        <begin position="1"/>
        <end position="137"/>
    </location>
</feature>
<feature type="region of interest" description="Disordered" evidence="1">
    <location>
        <begin position="143"/>
        <end position="162"/>
    </location>
</feature>
<dbReference type="Gene3D" id="1.10.10.10">
    <property type="entry name" value="Winged helix-like DNA-binding domain superfamily/Winged helix DNA-binding domain"/>
    <property type="match status" value="1"/>
</dbReference>
<dbReference type="SUPFAM" id="SSF46785">
    <property type="entry name" value="Winged helix' DNA-binding domain"/>
    <property type="match status" value="1"/>
</dbReference>
<dbReference type="PRINTS" id="PR00598">
    <property type="entry name" value="HTHMARR"/>
</dbReference>
<dbReference type="AlphaFoldDB" id="Q0RVD8"/>
<keyword evidence="3" id="KW-0614">Plasmid</keyword>
<proteinExistence type="predicted"/>
<evidence type="ECO:0000313" key="4">
    <source>
        <dbReference type="Proteomes" id="UP000008710"/>
    </source>
</evidence>
<accession>Q0RVD8</accession>
<gene>
    <name evidence="3" type="ordered locus">RHA1_ro11101</name>
</gene>
<dbReference type="eggNOG" id="COG1846">
    <property type="taxonomic scope" value="Bacteria"/>
</dbReference>
<evidence type="ECO:0000259" key="2">
    <source>
        <dbReference type="PROSITE" id="PS50995"/>
    </source>
</evidence>
<dbReference type="HOGENOM" id="CLU_083287_1_2_11"/>
<geneLocation type="plasmid" evidence="3 4">
    <name>pRHL3</name>
</geneLocation>
<dbReference type="OrthoDB" id="162531at2"/>
<dbReference type="KEGG" id="rha:RHA1_ro11101"/>
<dbReference type="Proteomes" id="UP000008710">
    <property type="component" value="Plasmid pRHL3"/>
</dbReference>
<evidence type="ECO:0000256" key="1">
    <source>
        <dbReference type="SAM" id="MobiDB-lite"/>
    </source>
</evidence>
<evidence type="ECO:0000313" key="3">
    <source>
        <dbReference type="EMBL" id="ABH00748.1"/>
    </source>
</evidence>
<dbReference type="PROSITE" id="PS50995">
    <property type="entry name" value="HTH_MARR_2"/>
    <property type="match status" value="1"/>
</dbReference>
<sequence length="162" mass="18008">MERDIRLALAVRDLVLAVERYRGHAARGHLRIGVTETVALGHLYVNGPLTASELAAELTITSASATELVDRIEQAGYARRVPHPTDRRKRLISLSDHGRDEFSRIYGELGEMLGEVYHPMPPADQRLIDQFITEASAAINNRVRADAKPQTSRRALDDKTTA</sequence>
<name>Q0RVD8_RHOJR</name>
<dbReference type="Pfam" id="PF12802">
    <property type="entry name" value="MarR_2"/>
    <property type="match status" value="1"/>
</dbReference>
<dbReference type="GO" id="GO:0006950">
    <property type="term" value="P:response to stress"/>
    <property type="evidence" value="ECO:0007669"/>
    <property type="project" value="TreeGrafter"/>
</dbReference>
<dbReference type="InterPro" id="IPR036388">
    <property type="entry name" value="WH-like_DNA-bd_sf"/>
</dbReference>